<dbReference type="InterPro" id="IPR002994">
    <property type="entry name" value="Surf1/Shy1"/>
</dbReference>
<dbReference type="InterPro" id="IPR045214">
    <property type="entry name" value="Surf1/Surf4"/>
</dbReference>
<dbReference type="EMBL" id="CAEZXL010000057">
    <property type="protein sequence ID" value="CAB4684445.1"/>
    <property type="molecule type" value="Genomic_DNA"/>
</dbReference>
<dbReference type="PROSITE" id="PS51257">
    <property type="entry name" value="PROKAR_LIPOPROTEIN"/>
    <property type="match status" value="1"/>
</dbReference>
<dbReference type="Pfam" id="PF02104">
    <property type="entry name" value="SURF1"/>
    <property type="match status" value="1"/>
</dbReference>
<keyword evidence="2 5" id="KW-0812">Transmembrane</keyword>
<dbReference type="PROSITE" id="PS50895">
    <property type="entry name" value="SURF1"/>
    <property type="match status" value="1"/>
</dbReference>
<dbReference type="CDD" id="cd06662">
    <property type="entry name" value="SURF1"/>
    <property type="match status" value="1"/>
</dbReference>
<accession>A0A6J6NIH7</accession>
<keyword evidence="3 5" id="KW-1133">Transmembrane helix</keyword>
<feature type="transmembrane region" description="Helical" evidence="5">
    <location>
        <begin position="213"/>
        <end position="232"/>
    </location>
</feature>
<sequence>MKNNFVSRWLTWLALAVVFSIACWYLSQWQFARQEEVSNTNRIIEQNYDADPVALEELLRPKTIWNKELEYRQVRLTGHYLLDNQFLIRNRPNEGNPGFLQLMAFETDGGAVIWVERGWLPTGSAVDAPDHVPITNSIHRQIVLLLRPAEPKLDRTAPKGQLPSIDLQAASQWLSETNVYKQAYGRLVSESPQSAKGLMMPKPELNSGNHLSYALQWLLFALMAFGAVFWSINQDRRRRAGQAPKKVKFLTRDKDAEAEDQILG</sequence>
<gene>
    <name evidence="6" type="ORF">UFOPK2373_00452</name>
</gene>
<keyword evidence="4 5" id="KW-0472">Membrane</keyword>
<dbReference type="AlphaFoldDB" id="A0A6J6NIH7"/>
<reference evidence="6" key="1">
    <citation type="submission" date="2020-05" db="EMBL/GenBank/DDBJ databases">
        <authorList>
            <person name="Chiriac C."/>
            <person name="Salcher M."/>
            <person name="Ghai R."/>
            <person name="Kavagutti S V."/>
        </authorList>
    </citation>
    <scope>NUCLEOTIDE SEQUENCE</scope>
</reference>
<dbReference type="GO" id="GO:0016020">
    <property type="term" value="C:membrane"/>
    <property type="evidence" value="ECO:0007669"/>
    <property type="project" value="UniProtKB-SubCell"/>
</dbReference>
<evidence type="ECO:0000256" key="1">
    <source>
        <dbReference type="ARBA" id="ARBA00004370"/>
    </source>
</evidence>
<organism evidence="6">
    <name type="scientific">freshwater metagenome</name>
    <dbReference type="NCBI Taxonomy" id="449393"/>
    <lineage>
        <taxon>unclassified sequences</taxon>
        <taxon>metagenomes</taxon>
        <taxon>ecological metagenomes</taxon>
    </lineage>
</organism>
<protein>
    <submittedName>
        <fullName evidence="6">Unannotated protein</fullName>
    </submittedName>
</protein>
<evidence type="ECO:0000256" key="4">
    <source>
        <dbReference type="ARBA" id="ARBA00023136"/>
    </source>
</evidence>
<evidence type="ECO:0000256" key="3">
    <source>
        <dbReference type="ARBA" id="ARBA00022989"/>
    </source>
</evidence>
<name>A0A6J6NIH7_9ZZZZ</name>
<proteinExistence type="predicted"/>
<dbReference type="PANTHER" id="PTHR23427">
    <property type="entry name" value="SURFEIT LOCUS PROTEIN"/>
    <property type="match status" value="1"/>
</dbReference>
<evidence type="ECO:0000313" key="6">
    <source>
        <dbReference type="EMBL" id="CAB4684445.1"/>
    </source>
</evidence>
<feature type="transmembrane region" description="Helical" evidence="5">
    <location>
        <begin position="9"/>
        <end position="27"/>
    </location>
</feature>
<evidence type="ECO:0000256" key="5">
    <source>
        <dbReference type="SAM" id="Phobius"/>
    </source>
</evidence>
<dbReference type="PANTHER" id="PTHR23427:SF2">
    <property type="entry name" value="SURFEIT LOCUS PROTEIN 1"/>
    <property type="match status" value="1"/>
</dbReference>
<evidence type="ECO:0000256" key="2">
    <source>
        <dbReference type="ARBA" id="ARBA00022692"/>
    </source>
</evidence>
<comment type="subcellular location">
    <subcellularLocation>
        <location evidence="1">Membrane</location>
    </subcellularLocation>
</comment>